<keyword evidence="5" id="KW-0804">Transcription</keyword>
<dbReference type="PROSITE" id="PS00350">
    <property type="entry name" value="MADS_BOX_1"/>
    <property type="match status" value="1"/>
</dbReference>
<dbReference type="Gene3D" id="3.40.1810.10">
    <property type="entry name" value="Transcription factor, MADS-box"/>
    <property type="match status" value="1"/>
</dbReference>
<name>A0A8C5K552_JACJA</name>
<dbReference type="Pfam" id="PF00319">
    <property type="entry name" value="SRF-TF"/>
    <property type="match status" value="1"/>
</dbReference>
<dbReference type="PANTHER" id="PTHR11945">
    <property type="entry name" value="MADS BOX PROTEIN"/>
    <property type="match status" value="1"/>
</dbReference>
<dbReference type="GO" id="GO:0030154">
    <property type="term" value="P:cell differentiation"/>
    <property type="evidence" value="ECO:0007669"/>
    <property type="project" value="TreeGrafter"/>
</dbReference>
<dbReference type="GO" id="GO:0045944">
    <property type="term" value="P:positive regulation of transcription by RNA polymerase II"/>
    <property type="evidence" value="ECO:0007669"/>
    <property type="project" value="InterPro"/>
</dbReference>
<dbReference type="PROSITE" id="PS50066">
    <property type="entry name" value="MADS_BOX_2"/>
    <property type="match status" value="1"/>
</dbReference>
<dbReference type="CDD" id="cd00265">
    <property type="entry name" value="MADS_MEF2_like"/>
    <property type="match status" value="1"/>
</dbReference>
<evidence type="ECO:0000256" key="5">
    <source>
        <dbReference type="ARBA" id="ARBA00023163"/>
    </source>
</evidence>
<evidence type="ECO:0000256" key="3">
    <source>
        <dbReference type="ARBA" id="ARBA00023125"/>
    </source>
</evidence>
<organism evidence="9 10">
    <name type="scientific">Jaculus jaculus</name>
    <name type="common">Lesser Egyptian jerboa</name>
    <dbReference type="NCBI Taxonomy" id="51337"/>
    <lineage>
        <taxon>Eukaryota</taxon>
        <taxon>Metazoa</taxon>
        <taxon>Chordata</taxon>
        <taxon>Craniata</taxon>
        <taxon>Vertebrata</taxon>
        <taxon>Euteleostomi</taxon>
        <taxon>Mammalia</taxon>
        <taxon>Eutheria</taxon>
        <taxon>Euarchontoglires</taxon>
        <taxon>Glires</taxon>
        <taxon>Rodentia</taxon>
        <taxon>Myomorpha</taxon>
        <taxon>Dipodoidea</taxon>
        <taxon>Dipodidae</taxon>
        <taxon>Dipodinae</taxon>
        <taxon>Jaculus</taxon>
    </lineage>
</organism>
<dbReference type="Ensembl" id="ENSJJAT00000011285.1">
    <property type="protein sequence ID" value="ENSJJAP00000004998.1"/>
    <property type="gene ID" value="ENSJJAG00000009955.1"/>
</dbReference>
<dbReference type="InterPro" id="IPR033896">
    <property type="entry name" value="MEF2-like_N"/>
</dbReference>
<evidence type="ECO:0000256" key="6">
    <source>
        <dbReference type="ARBA" id="ARBA00023242"/>
    </source>
</evidence>
<reference evidence="9" key="2">
    <citation type="submission" date="2025-09" db="UniProtKB">
        <authorList>
            <consortium name="Ensembl"/>
        </authorList>
    </citation>
    <scope>IDENTIFICATION</scope>
</reference>
<comment type="subcellular location">
    <subcellularLocation>
        <location evidence="1">Nucleus</location>
    </subcellularLocation>
</comment>
<gene>
    <name evidence="9" type="primary">Mef2b</name>
</gene>
<feature type="region of interest" description="Disordered" evidence="7">
    <location>
        <begin position="185"/>
        <end position="216"/>
    </location>
</feature>
<keyword evidence="10" id="KW-1185">Reference proteome</keyword>
<dbReference type="InterPro" id="IPR002100">
    <property type="entry name" value="TF_MADSbox"/>
</dbReference>
<dbReference type="Proteomes" id="UP000694385">
    <property type="component" value="Unassembled WGS sequence"/>
</dbReference>
<protein>
    <submittedName>
        <fullName evidence="9">Myocyte enhancer factor 2B</fullName>
    </submittedName>
</protein>
<evidence type="ECO:0000256" key="4">
    <source>
        <dbReference type="ARBA" id="ARBA00023159"/>
    </source>
</evidence>
<keyword evidence="4" id="KW-0010">Activator</keyword>
<dbReference type="InterPro" id="IPR036879">
    <property type="entry name" value="TF_MADSbox_sf"/>
</dbReference>
<dbReference type="GO" id="GO:0007507">
    <property type="term" value="P:heart development"/>
    <property type="evidence" value="ECO:0007669"/>
    <property type="project" value="TreeGrafter"/>
</dbReference>
<dbReference type="SMART" id="SM00432">
    <property type="entry name" value="MADS"/>
    <property type="match status" value="1"/>
</dbReference>
<keyword evidence="2" id="KW-0805">Transcription regulation</keyword>
<reference evidence="9" key="1">
    <citation type="submission" date="2025-08" db="UniProtKB">
        <authorList>
            <consortium name="Ensembl"/>
        </authorList>
    </citation>
    <scope>IDENTIFICATION</scope>
</reference>
<dbReference type="AlphaFoldDB" id="A0A8C5K552"/>
<dbReference type="GO" id="GO:0042826">
    <property type="term" value="F:histone deacetylase binding"/>
    <property type="evidence" value="ECO:0007669"/>
    <property type="project" value="TreeGrafter"/>
</dbReference>
<proteinExistence type="predicted"/>
<evidence type="ECO:0000313" key="10">
    <source>
        <dbReference type="Proteomes" id="UP000694385"/>
    </source>
</evidence>
<feature type="compositionally biased region" description="Pro residues" evidence="7">
    <location>
        <begin position="298"/>
        <end position="308"/>
    </location>
</feature>
<feature type="domain" description="MADS-box" evidence="8">
    <location>
        <begin position="1"/>
        <end position="61"/>
    </location>
</feature>
<dbReference type="FunFam" id="3.40.1810.10:FF:000001">
    <property type="entry name" value="Myocyte-specific enhancer factor 2A homolog"/>
    <property type="match status" value="1"/>
</dbReference>
<feature type="region of interest" description="Disordered" evidence="7">
    <location>
        <begin position="277"/>
        <end position="308"/>
    </location>
</feature>
<dbReference type="PRINTS" id="PR00404">
    <property type="entry name" value="MADSDOMAIN"/>
</dbReference>
<dbReference type="GO" id="GO:0000981">
    <property type="term" value="F:DNA-binding transcription factor activity, RNA polymerase II-specific"/>
    <property type="evidence" value="ECO:0007669"/>
    <property type="project" value="TreeGrafter"/>
</dbReference>
<keyword evidence="6" id="KW-0539">Nucleus</keyword>
<evidence type="ECO:0000313" key="9">
    <source>
        <dbReference type="Ensembl" id="ENSJJAP00000004998.1"/>
    </source>
</evidence>
<keyword evidence="3" id="KW-0238">DNA-binding</keyword>
<sequence>MGRKKIQISRILDQRNRQVTFTKRKFGLMKKAYELSVLCDCEVALIIFNSADRLFQYASSDMDRVLLRYTECGEPHESRTNADLLQALKRRGVGLEGPELDPGQGIEGSGEKLLRRLAGDRGDLASPLPRVYVRDALLLLGMYWTPHGPPRCDPSVLREAPISHSRLSPFRPAFPGSGIPGLGHHIFSPSHLAAGRTPPSTDPDLPGERPSTLGHDSLSPPYAVVPYLCHPDFFARSGFSVSQSVSHTPLPSPNRLVQDGALTHVASPQTTTVSIKSERLSPCPGIPSDLPEGFPRPLLLPTPRWPRP</sequence>
<evidence type="ECO:0000259" key="8">
    <source>
        <dbReference type="PROSITE" id="PS50066"/>
    </source>
</evidence>
<dbReference type="SUPFAM" id="SSF55455">
    <property type="entry name" value="SRF-like"/>
    <property type="match status" value="1"/>
</dbReference>
<accession>A0A8C5K552</accession>
<dbReference type="GO" id="GO:0000978">
    <property type="term" value="F:RNA polymerase II cis-regulatory region sequence-specific DNA binding"/>
    <property type="evidence" value="ECO:0007669"/>
    <property type="project" value="TreeGrafter"/>
</dbReference>
<evidence type="ECO:0000256" key="2">
    <source>
        <dbReference type="ARBA" id="ARBA00023015"/>
    </source>
</evidence>
<dbReference type="GO" id="GO:0046983">
    <property type="term" value="F:protein dimerization activity"/>
    <property type="evidence" value="ECO:0007669"/>
    <property type="project" value="InterPro"/>
</dbReference>
<evidence type="ECO:0000256" key="1">
    <source>
        <dbReference type="ARBA" id="ARBA00004123"/>
    </source>
</evidence>
<dbReference type="GO" id="GO:0005634">
    <property type="term" value="C:nucleus"/>
    <property type="evidence" value="ECO:0007669"/>
    <property type="project" value="UniProtKB-SubCell"/>
</dbReference>
<dbReference type="PANTHER" id="PTHR11945:SF383">
    <property type="entry name" value="MYOCYTE-SPECIFIC ENHANCER FACTOR 2B"/>
    <property type="match status" value="1"/>
</dbReference>
<dbReference type="GeneTree" id="ENSGT00940000160699"/>
<evidence type="ECO:0000256" key="7">
    <source>
        <dbReference type="SAM" id="MobiDB-lite"/>
    </source>
</evidence>